<dbReference type="InterPro" id="IPR012337">
    <property type="entry name" value="RNaseH-like_sf"/>
</dbReference>
<name>A0A162F0I4_9CRUS</name>
<proteinExistence type="predicted"/>
<dbReference type="PANTHER" id="PTHR47501">
    <property type="entry name" value="TRANSPOSASE-RELATED"/>
    <property type="match status" value="1"/>
</dbReference>
<dbReference type="Proteomes" id="UP000076858">
    <property type="component" value="Unassembled WGS sequence"/>
</dbReference>
<evidence type="ECO:0000313" key="1">
    <source>
        <dbReference type="EMBL" id="KZR99662.1"/>
    </source>
</evidence>
<accession>A0A162F0I4</accession>
<reference evidence="1 2" key="1">
    <citation type="submission" date="2016-03" db="EMBL/GenBank/DDBJ databases">
        <title>EvidentialGene: Evidence-directed Construction of Genes on Genomes.</title>
        <authorList>
            <person name="Gilbert D.G."/>
            <person name="Choi J.-H."/>
            <person name="Mockaitis K."/>
            <person name="Colbourne J."/>
            <person name="Pfrender M."/>
        </authorList>
    </citation>
    <scope>NUCLEOTIDE SEQUENCE [LARGE SCALE GENOMIC DNA]</scope>
    <source>
        <strain evidence="1 2">Xinb3</strain>
        <tissue evidence="1">Complete organism</tissue>
    </source>
</reference>
<dbReference type="AlphaFoldDB" id="A0A162F0I4"/>
<gene>
    <name evidence="1" type="ORF">APZ42_004383</name>
</gene>
<sequence>MSAAIACLRFPGSHTHDKVAENIMQVMDEYGLPAYKVSHVVTDNGSNFVKAFKQFSAEMKKSLVESAVAKLAEHVANEAQQFEFEDEIAATSSLLLDCSRNSSLLNLYSLALIILM</sequence>
<evidence type="ECO:0000313" key="2">
    <source>
        <dbReference type="Proteomes" id="UP000076858"/>
    </source>
</evidence>
<organism evidence="1 2">
    <name type="scientific">Daphnia magna</name>
    <dbReference type="NCBI Taxonomy" id="35525"/>
    <lineage>
        <taxon>Eukaryota</taxon>
        <taxon>Metazoa</taxon>
        <taxon>Ecdysozoa</taxon>
        <taxon>Arthropoda</taxon>
        <taxon>Crustacea</taxon>
        <taxon>Branchiopoda</taxon>
        <taxon>Diplostraca</taxon>
        <taxon>Cladocera</taxon>
        <taxon>Anomopoda</taxon>
        <taxon>Daphniidae</taxon>
        <taxon>Daphnia</taxon>
    </lineage>
</organism>
<evidence type="ECO:0008006" key="3">
    <source>
        <dbReference type="Google" id="ProtNLM"/>
    </source>
</evidence>
<comment type="caution">
    <text evidence="1">The sequence shown here is derived from an EMBL/GenBank/DDBJ whole genome shotgun (WGS) entry which is preliminary data.</text>
</comment>
<dbReference type="EMBL" id="LRGB01013006">
    <property type="protein sequence ID" value="KZR99662.1"/>
    <property type="molecule type" value="Genomic_DNA"/>
</dbReference>
<keyword evidence="2" id="KW-1185">Reference proteome</keyword>
<dbReference type="SUPFAM" id="SSF53098">
    <property type="entry name" value="Ribonuclease H-like"/>
    <property type="match status" value="1"/>
</dbReference>
<protein>
    <recommendedName>
        <fullName evidence="3">DUF659 domain-containing protein</fullName>
    </recommendedName>
</protein>